<organism evidence="1 2">
    <name type="scientific">Ambrosia artemisiifolia</name>
    <name type="common">Common ragweed</name>
    <dbReference type="NCBI Taxonomy" id="4212"/>
    <lineage>
        <taxon>Eukaryota</taxon>
        <taxon>Viridiplantae</taxon>
        <taxon>Streptophyta</taxon>
        <taxon>Embryophyta</taxon>
        <taxon>Tracheophyta</taxon>
        <taxon>Spermatophyta</taxon>
        <taxon>Magnoliopsida</taxon>
        <taxon>eudicotyledons</taxon>
        <taxon>Gunneridae</taxon>
        <taxon>Pentapetalae</taxon>
        <taxon>asterids</taxon>
        <taxon>campanulids</taxon>
        <taxon>Asterales</taxon>
        <taxon>Asteraceae</taxon>
        <taxon>Asteroideae</taxon>
        <taxon>Heliantheae alliance</taxon>
        <taxon>Heliantheae</taxon>
        <taxon>Ambrosia</taxon>
    </lineage>
</organism>
<proteinExistence type="predicted"/>
<evidence type="ECO:0000313" key="1">
    <source>
        <dbReference type="EMBL" id="KAI7732630.1"/>
    </source>
</evidence>
<evidence type="ECO:0008006" key="3">
    <source>
        <dbReference type="Google" id="ProtNLM"/>
    </source>
</evidence>
<gene>
    <name evidence="1" type="ORF">M8C21_025022</name>
</gene>
<evidence type="ECO:0000313" key="2">
    <source>
        <dbReference type="Proteomes" id="UP001206925"/>
    </source>
</evidence>
<dbReference type="Proteomes" id="UP001206925">
    <property type="component" value="Unassembled WGS sequence"/>
</dbReference>
<reference evidence="1" key="1">
    <citation type="submission" date="2022-06" db="EMBL/GenBank/DDBJ databases">
        <title>Uncovering the hologenomic basis of an extraordinary plant invasion.</title>
        <authorList>
            <person name="Bieker V.C."/>
            <person name="Martin M.D."/>
            <person name="Gilbert T."/>
            <person name="Hodgins K."/>
            <person name="Battlay P."/>
            <person name="Petersen B."/>
            <person name="Wilson J."/>
        </authorList>
    </citation>
    <scope>NUCLEOTIDE SEQUENCE</scope>
    <source>
        <strain evidence="1">AA19_3_7</strain>
        <tissue evidence="1">Leaf</tissue>
    </source>
</reference>
<dbReference type="AlphaFoldDB" id="A0AAD5C0E6"/>
<accession>A0AAD5C0E6</accession>
<protein>
    <recommendedName>
        <fullName evidence="3">Ubiquitin-like protease family profile domain-containing protein</fullName>
    </recommendedName>
</protein>
<keyword evidence="2" id="KW-1185">Reference proteome</keyword>
<dbReference type="EMBL" id="JAMZMK010010196">
    <property type="protein sequence ID" value="KAI7732630.1"/>
    <property type="molecule type" value="Genomic_DNA"/>
</dbReference>
<comment type="caution">
    <text evidence="1">The sequence shown here is derived from an EMBL/GenBank/DDBJ whole genome shotgun (WGS) entry which is preliminary data.</text>
</comment>
<sequence length="80" mass="9211">MMTRAKRKERVRMDRSGALMMAAHVVDGQPKKNHWVLAVLDIRKATCYNLDSLRPITFLEKLKQVTDMAMVVMLHKVVST</sequence>
<name>A0AAD5C0E6_AMBAR</name>